<dbReference type="SUPFAM" id="SSF52242">
    <property type="entry name" value="Cobalamin (vitamin B12)-binding domain"/>
    <property type="match status" value="1"/>
</dbReference>
<proteinExistence type="predicted"/>
<dbReference type="InterPro" id="IPR009061">
    <property type="entry name" value="DNA-bd_dom_put_sf"/>
</dbReference>
<dbReference type="OrthoDB" id="264258at2"/>
<evidence type="ECO:0000259" key="1">
    <source>
        <dbReference type="PROSITE" id="PS51332"/>
    </source>
</evidence>
<evidence type="ECO:0000313" key="2">
    <source>
        <dbReference type="EMBL" id="QDU31067.1"/>
    </source>
</evidence>
<dbReference type="InterPro" id="IPR036594">
    <property type="entry name" value="Meth_synthase_dom"/>
</dbReference>
<accession>A0A517YLG4</accession>
<dbReference type="RefSeq" id="WP_145097582.1">
    <property type="nucleotide sequence ID" value="NZ_CP036274.1"/>
</dbReference>
<dbReference type="PROSITE" id="PS51332">
    <property type="entry name" value="B12_BINDING"/>
    <property type="match status" value="1"/>
</dbReference>
<dbReference type="GO" id="GO:0046872">
    <property type="term" value="F:metal ion binding"/>
    <property type="evidence" value="ECO:0007669"/>
    <property type="project" value="InterPro"/>
</dbReference>
<sequence length="295" mass="32046">MSETFSPKQVARAIGVSESSLKRWCDRGLIPTVCTVGGHRRLPVQGVLDFIKTSQRTLAHPEVLGLPSPLGGRRRTLSDGSAELVNLLVAGDELGARRLLMDLFLDHHRVSQIGDAVLAPAFARIGELWACGDVEVYRERLACRICTRVIDEIRRLIVQPPPEAPLALGATPTGDWYELPGALVELVMRQNGWRTVSLGSNLPFETLATAALQQRPGLFWLSVSHVSNPPDFAADYGRLAATLGSNTPIVVGGRAVDENLRAAMPGANFCNNLVSLETWLKQLPQPTSETNSSSR</sequence>
<dbReference type="Gene3D" id="1.10.1660.10">
    <property type="match status" value="1"/>
</dbReference>
<dbReference type="InterPro" id="IPR006158">
    <property type="entry name" value="Cobalamin-bd"/>
</dbReference>
<dbReference type="KEGG" id="aagg:ETAA8_62200"/>
<dbReference type="Gene3D" id="1.10.1240.10">
    <property type="entry name" value="Methionine synthase domain"/>
    <property type="match status" value="1"/>
</dbReference>
<dbReference type="GO" id="GO:0031419">
    <property type="term" value="F:cobalamin binding"/>
    <property type="evidence" value="ECO:0007669"/>
    <property type="project" value="InterPro"/>
</dbReference>
<dbReference type="InterPro" id="IPR003759">
    <property type="entry name" value="Cbl-bd_cap"/>
</dbReference>
<reference evidence="2 3" key="1">
    <citation type="submission" date="2019-02" db="EMBL/GenBank/DDBJ databases">
        <title>Deep-cultivation of Planctomycetes and their phenomic and genomic characterization uncovers novel biology.</title>
        <authorList>
            <person name="Wiegand S."/>
            <person name="Jogler M."/>
            <person name="Boedeker C."/>
            <person name="Pinto D."/>
            <person name="Vollmers J."/>
            <person name="Rivas-Marin E."/>
            <person name="Kohn T."/>
            <person name="Peeters S.H."/>
            <person name="Heuer A."/>
            <person name="Rast P."/>
            <person name="Oberbeckmann S."/>
            <person name="Bunk B."/>
            <person name="Jeske O."/>
            <person name="Meyerdierks A."/>
            <person name="Storesund J.E."/>
            <person name="Kallscheuer N."/>
            <person name="Luecker S."/>
            <person name="Lage O.M."/>
            <person name="Pohl T."/>
            <person name="Merkel B.J."/>
            <person name="Hornburger P."/>
            <person name="Mueller R.-W."/>
            <person name="Bruemmer F."/>
            <person name="Labrenz M."/>
            <person name="Spormann A.M."/>
            <person name="Op den Camp H."/>
            <person name="Overmann J."/>
            <person name="Amann R."/>
            <person name="Jetten M.S.M."/>
            <person name="Mascher T."/>
            <person name="Medema M.H."/>
            <person name="Devos D.P."/>
            <person name="Kaster A.-K."/>
            <person name="Ovreas L."/>
            <person name="Rohde M."/>
            <person name="Galperin M.Y."/>
            <person name="Jogler C."/>
        </authorList>
    </citation>
    <scope>NUCLEOTIDE SEQUENCE [LARGE SCALE GENOMIC DNA]</scope>
    <source>
        <strain evidence="2 3">ETA_A8</strain>
    </source>
</reference>
<evidence type="ECO:0000313" key="3">
    <source>
        <dbReference type="Proteomes" id="UP000315017"/>
    </source>
</evidence>
<dbReference type="Gene3D" id="3.40.50.280">
    <property type="entry name" value="Cobalamin-binding domain"/>
    <property type="match status" value="1"/>
</dbReference>
<keyword evidence="3" id="KW-1185">Reference proteome</keyword>
<dbReference type="InterPro" id="IPR041657">
    <property type="entry name" value="HTH_17"/>
</dbReference>
<organism evidence="2 3">
    <name type="scientific">Anatilimnocola aggregata</name>
    <dbReference type="NCBI Taxonomy" id="2528021"/>
    <lineage>
        <taxon>Bacteria</taxon>
        <taxon>Pseudomonadati</taxon>
        <taxon>Planctomycetota</taxon>
        <taxon>Planctomycetia</taxon>
        <taxon>Pirellulales</taxon>
        <taxon>Pirellulaceae</taxon>
        <taxon>Anatilimnocola</taxon>
    </lineage>
</organism>
<dbReference type="AlphaFoldDB" id="A0A517YLG4"/>
<gene>
    <name evidence="2" type="ORF">ETAA8_62200</name>
</gene>
<name>A0A517YLG4_9BACT</name>
<dbReference type="Proteomes" id="UP000315017">
    <property type="component" value="Chromosome"/>
</dbReference>
<dbReference type="Pfam" id="PF02607">
    <property type="entry name" value="B12-binding_2"/>
    <property type="match status" value="1"/>
</dbReference>
<feature type="domain" description="B12-binding" evidence="1">
    <location>
        <begin position="164"/>
        <end position="290"/>
    </location>
</feature>
<dbReference type="EMBL" id="CP036274">
    <property type="protein sequence ID" value="QDU31067.1"/>
    <property type="molecule type" value="Genomic_DNA"/>
</dbReference>
<dbReference type="Pfam" id="PF12728">
    <property type="entry name" value="HTH_17"/>
    <property type="match status" value="1"/>
</dbReference>
<dbReference type="SUPFAM" id="SSF46955">
    <property type="entry name" value="Putative DNA-binding domain"/>
    <property type="match status" value="1"/>
</dbReference>
<dbReference type="InterPro" id="IPR036724">
    <property type="entry name" value="Cobalamin-bd_sf"/>
</dbReference>
<protein>
    <submittedName>
        <fullName evidence="2">B12 binding domain protein</fullName>
    </submittedName>
</protein>